<evidence type="ECO:0000256" key="2">
    <source>
        <dbReference type="ARBA" id="ARBA00022764"/>
    </source>
</evidence>
<gene>
    <name evidence="5" type="ORF">S03H2_23976</name>
</gene>
<dbReference type="PANTHER" id="PTHR39210:SF1">
    <property type="entry name" value="HEPARIN-SULFATE LYASE"/>
    <property type="match status" value="1"/>
</dbReference>
<comment type="caution">
    <text evidence="5">The sequence shown here is derived from an EMBL/GenBank/DDBJ whole genome shotgun (WGS) entry which is preliminary data.</text>
</comment>
<dbReference type="EMBL" id="BARU01013205">
    <property type="protein sequence ID" value="GAH34086.1"/>
    <property type="molecule type" value="Genomic_DNA"/>
</dbReference>
<evidence type="ECO:0000256" key="3">
    <source>
        <dbReference type="ARBA" id="ARBA00023239"/>
    </source>
</evidence>
<evidence type="ECO:0000259" key="4">
    <source>
        <dbReference type="Pfam" id="PF07940"/>
    </source>
</evidence>
<dbReference type="PANTHER" id="PTHR39210">
    <property type="entry name" value="HEPARIN-SULFATE LYASE"/>
    <property type="match status" value="1"/>
</dbReference>
<dbReference type="Pfam" id="PF07940">
    <property type="entry name" value="Hepar_II_III_C"/>
    <property type="match status" value="1"/>
</dbReference>
<keyword evidence="3" id="KW-0456">Lyase</keyword>
<keyword evidence="1" id="KW-0732">Signal</keyword>
<feature type="non-terminal residue" evidence="5">
    <location>
        <position position="211"/>
    </location>
</feature>
<reference evidence="5" key="1">
    <citation type="journal article" date="2014" name="Front. Microbiol.">
        <title>High frequency of phylogenetically diverse reductive dehalogenase-homologous genes in deep subseafloor sedimentary metagenomes.</title>
        <authorList>
            <person name="Kawai M."/>
            <person name="Futagami T."/>
            <person name="Toyoda A."/>
            <person name="Takaki Y."/>
            <person name="Nishi S."/>
            <person name="Hori S."/>
            <person name="Arai W."/>
            <person name="Tsubouchi T."/>
            <person name="Morono Y."/>
            <person name="Uchiyama I."/>
            <person name="Ito T."/>
            <person name="Fujiyama A."/>
            <person name="Inagaki F."/>
            <person name="Takami H."/>
        </authorList>
    </citation>
    <scope>NUCLEOTIDE SEQUENCE</scope>
    <source>
        <strain evidence="5">Expedition CK06-06</strain>
    </source>
</reference>
<feature type="non-terminal residue" evidence="5">
    <location>
        <position position="1"/>
    </location>
</feature>
<dbReference type="InterPro" id="IPR012480">
    <property type="entry name" value="Hepar_II_III_C"/>
</dbReference>
<protein>
    <recommendedName>
        <fullName evidence="4">Heparinase II/III-like C-terminal domain-containing protein</fullName>
    </recommendedName>
</protein>
<feature type="domain" description="Heparinase II/III-like C-terminal" evidence="4">
    <location>
        <begin position="19"/>
        <end position="180"/>
    </location>
</feature>
<evidence type="ECO:0000313" key="5">
    <source>
        <dbReference type="EMBL" id="GAH34086.1"/>
    </source>
</evidence>
<organism evidence="5">
    <name type="scientific">marine sediment metagenome</name>
    <dbReference type="NCBI Taxonomy" id="412755"/>
    <lineage>
        <taxon>unclassified sequences</taxon>
        <taxon>metagenomes</taxon>
        <taxon>ecological metagenomes</taxon>
    </lineage>
</organism>
<dbReference type="GO" id="GO:0016829">
    <property type="term" value="F:lyase activity"/>
    <property type="evidence" value="ECO:0007669"/>
    <property type="project" value="UniProtKB-KW"/>
</dbReference>
<dbReference type="AlphaFoldDB" id="X1EL77"/>
<name>X1EL77_9ZZZZ</name>
<sequence>YYQTKARKSPPEDLPTSVIYPDIGWAVMRSSWQDNATMLAVKSGFTWNHAHPDAGSFILFHAGQPLIIDSGNCSYGRREYTSYYRHSKAHNVVLFDGQGQNPEDCGHGDRGVKTPGRLYRLMDTAGLKYVFADATGPTSWKFSRNYRHFLWLGDVILIFDDVRTHEAGKLEWLLHYEGRADRRDSALHLSNGSQAKAIVRPLFPENMNITE</sequence>
<proteinExistence type="predicted"/>
<evidence type="ECO:0000256" key="1">
    <source>
        <dbReference type="ARBA" id="ARBA00022729"/>
    </source>
</evidence>
<keyword evidence="2" id="KW-0574">Periplasm</keyword>
<dbReference type="Gene3D" id="2.70.98.70">
    <property type="match status" value="1"/>
</dbReference>
<accession>X1EL77</accession>